<feature type="transmembrane region" description="Helical" evidence="6">
    <location>
        <begin position="522"/>
        <end position="540"/>
    </location>
</feature>
<feature type="transmembrane region" description="Helical" evidence="6">
    <location>
        <begin position="192"/>
        <end position="213"/>
    </location>
</feature>
<dbReference type="AlphaFoldDB" id="A0A871RGS4"/>
<evidence type="ECO:0000259" key="7">
    <source>
        <dbReference type="PROSITE" id="PS50850"/>
    </source>
</evidence>
<keyword evidence="4 6" id="KW-0472">Membrane</keyword>
<dbReference type="OrthoDB" id="3936150at2759"/>
<keyword evidence="3 6" id="KW-1133">Transmembrane helix</keyword>
<dbReference type="Pfam" id="PF07690">
    <property type="entry name" value="MFS_1"/>
    <property type="match status" value="1"/>
</dbReference>
<dbReference type="InterPro" id="IPR020846">
    <property type="entry name" value="MFS_dom"/>
</dbReference>
<proteinExistence type="predicted"/>
<dbReference type="CDD" id="cd17323">
    <property type="entry name" value="MFS_Tpo1_MDR_like"/>
    <property type="match status" value="1"/>
</dbReference>
<feature type="transmembrane region" description="Helical" evidence="6">
    <location>
        <begin position="317"/>
        <end position="335"/>
    </location>
</feature>
<evidence type="ECO:0000256" key="5">
    <source>
        <dbReference type="SAM" id="MobiDB-lite"/>
    </source>
</evidence>
<feature type="transmembrane region" description="Helical" evidence="6">
    <location>
        <begin position="601"/>
        <end position="621"/>
    </location>
</feature>
<keyword evidence="2 6" id="KW-0812">Transmembrane</keyword>
<evidence type="ECO:0000256" key="6">
    <source>
        <dbReference type="SAM" id="Phobius"/>
    </source>
</evidence>
<dbReference type="KEGG" id="bbrx:BRETT_001377"/>
<evidence type="ECO:0000313" key="9">
    <source>
        <dbReference type="Proteomes" id="UP000663131"/>
    </source>
</evidence>
<dbReference type="GO" id="GO:0010509">
    <property type="term" value="P:intracellular polyamine homeostasis"/>
    <property type="evidence" value="ECO:0007669"/>
    <property type="project" value="TreeGrafter"/>
</dbReference>
<name>A0A871RGS4_DEKBR</name>
<dbReference type="EMBL" id="CP063136">
    <property type="protein sequence ID" value="QOU21651.1"/>
    <property type="molecule type" value="Genomic_DNA"/>
</dbReference>
<dbReference type="GeneID" id="64573302"/>
<dbReference type="RefSeq" id="XP_041138144.1">
    <property type="nucleotide sequence ID" value="XM_041279930.1"/>
</dbReference>
<sequence length="736" mass="81742">MSQYSEEDTNSLSSASLSSVSLQNEVNPVTQDTKSSGKNQAFSKYEQRTPVLIAAQKSAGEGRDFQQERSRTSIDSENYQPDNYLGDTDIEKNGDAGMSKPGLQKTSTRASLMRKITKIELNESQIVPNDARRGILCQFELIPEYKDARELPRNLRGFFTFIIAYIAMIGPMGTSILFPATDNAVNDLKTTVSVFNVAVGIYLVTLGVIPMWWSNFSERWGRRSIYIVSFILYVGFTIGCALSRNVVQLIIFRIFSGGCAASVQAVGAGTVTDMYTITERGTAMGVFYLGVLAGPLLAPIVGGAITSNPSLGWRATQWFLVILAVCGIVMVVLFLPETLRRQESREAIRKLLRKRRDQVTPESTLDVESKADIEGRTKNKKLQPATRSPAKPLRRLNTRRSSFSSISKVDLEDPEQEDTHLDRIISRLSVQASAIVKDEDEDEDESLQNDRLQTSDAAAPLTRVRTTGTFKPKKNKERKLEKQITTLQDVQKGGFWKKTGYYFKIYGWGPLKAFVFLRYPPVALTIVYSAPCFAALYVLNMSLTYCYSRPPYNFGPMLVGLVYIPNSVTYFIASVWGGKFNDYLLKRKIKKYGVVAPEARFGINVFTAAVLLPLSLLISGWCLDKHEHWVTPLIGTALFGFAQMIVIGITITYLSDCLPGRGATGVAINNFIRQLMAAGVTFATAPLIKAIGVGPLFSICAGITAILMVILVIIVKRGDHWRETYDLEKLYDIVDS</sequence>
<feature type="transmembrane region" description="Helical" evidence="6">
    <location>
        <begin position="250"/>
        <end position="271"/>
    </location>
</feature>
<dbReference type="PANTHER" id="PTHR23502">
    <property type="entry name" value="MAJOR FACILITATOR SUPERFAMILY"/>
    <property type="match status" value="1"/>
</dbReference>
<feature type="region of interest" description="Disordered" evidence="5">
    <location>
        <begin position="437"/>
        <end position="458"/>
    </location>
</feature>
<feature type="transmembrane region" description="Helical" evidence="6">
    <location>
        <begin position="283"/>
        <end position="305"/>
    </location>
</feature>
<feature type="transmembrane region" description="Helical" evidence="6">
    <location>
        <begin position="560"/>
        <end position="580"/>
    </location>
</feature>
<comment type="subcellular location">
    <subcellularLocation>
        <location evidence="1">Membrane</location>
        <topology evidence="1">Multi-pass membrane protein</topology>
    </subcellularLocation>
</comment>
<feature type="compositionally biased region" description="Basic and acidic residues" evidence="5">
    <location>
        <begin position="60"/>
        <end position="74"/>
    </location>
</feature>
<dbReference type="Gene3D" id="1.20.1720.10">
    <property type="entry name" value="Multidrug resistance protein D"/>
    <property type="match status" value="1"/>
</dbReference>
<evidence type="ECO:0000256" key="1">
    <source>
        <dbReference type="ARBA" id="ARBA00004141"/>
    </source>
</evidence>
<protein>
    <recommendedName>
        <fullName evidence="7">Major facilitator superfamily (MFS) profile domain-containing protein</fullName>
    </recommendedName>
</protein>
<feature type="region of interest" description="Disordered" evidence="5">
    <location>
        <begin position="1"/>
        <end position="104"/>
    </location>
</feature>
<evidence type="ECO:0000313" key="8">
    <source>
        <dbReference type="EMBL" id="QOU21651.1"/>
    </source>
</evidence>
<dbReference type="SUPFAM" id="SSF103473">
    <property type="entry name" value="MFS general substrate transporter"/>
    <property type="match status" value="1"/>
</dbReference>
<dbReference type="InterPro" id="IPR011701">
    <property type="entry name" value="MFS"/>
</dbReference>
<reference evidence="8" key="1">
    <citation type="submission" date="2020-10" db="EMBL/GenBank/DDBJ databases">
        <authorList>
            <person name="Palmer J.M."/>
        </authorList>
    </citation>
    <scope>NUCLEOTIDE SEQUENCE</scope>
    <source>
        <strain evidence="8">UCD 2041</strain>
    </source>
</reference>
<feature type="domain" description="Major facilitator superfamily (MFS) profile" evidence="7">
    <location>
        <begin position="159"/>
        <end position="719"/>
    </location>
</feature>
<organism evidence="8 9">
    <name type="scientific">Dekkera bruxellensis</name>
    <name type="common">Brettanomyces custersii</name>
    <dbReference type="NCBI Taxonomy" id="5007"/>
    <lineage>
        <taxon>Eukaryota</taxon>
        <taxon>Fungi</taxon>
        <taxon>Dikarya</taxon>
        <taxon>Ascomycota</taxon>
        <taxon>Saccharomycotina</taxon>
        <taxon>Pichiomycetes</taxon>
        <taxon>Pichiales</taxon>
        <taxon>Pichiaceae</taxon>
        <taxon>Brettanomyces</taxon>
    </lineage>
</organism>
<dbReference type="GO" id="GO:0005886">
    <property type="term" value="C:plasma membrane"/>
    <property type="evidence" value="ECO:0007669"/>
    <property type="project" value="TreeGrafter"/>
</dbReference>
<dbReference type="GO" id="GO:0015203">
    <property type="term" value="F:polyamine transmembrane transporter activity"/>
    <property type="evidence" value="ECO:0007669"/>
    <property type="project" value="TreeGrafter"/>
</dbReference>
<gene>
    <name evidence="8" type="ORF">BRETT_001377</name>
</gene>
<feature type="compositionally biased region" description="Basic and acidic residues" evidence="5">
    <location>
        <begin position="367"/>
        <end position="377"/>
    </location>
</feature>
<dbReference type="Proteomes" id="UP000663131">
    <property type="component" value="Chromosome 8"/>
</dbReference>
<feature type="compositionally biased region" description="Acidic residues" evidence="5">
    <location>
        <begin position="438"/>
        <end position="447"/>
    </location>
</feature>
<feature type="transmembrane region" description="Helical" evidence="6">
    <location>
        <begin position="694"/>
        <end position="715"/>
    </location>
</feature>
<feature type="transmembrane region" description="Helical" evidence="6">
    <location>
        <begin position="666"/>
        <end position="688"/>
    </location>
</feature>
<feature type="compositionally biased region" description="Polar residues" evidence="5">
    <location>
        <begin position="23"/>
        <end position="42"/>
    </location>
</feature>
<accession>A0A871RGS4</accession>
<feature type="transmembrane region" description="Helical" evidence="6">
    <location>
        <begin position="158"/>
        <end position="180"/>
    </location>
</feature>
<evidence type="ECO:0000256" key="4">
    <source>
        <dbReference type="ARBA" id="ARBA00023136"/>
    </source>
</evidence>
<feature type="transmembrane region" description="Helical" evidence="6">
    <location>
        <begin position="633"/>
        <end position="654"/>
    </location>
</feature>
<reference evidence="8" key="2">
    <citation type="journal article" name="BMC Genomics">
        <title>New genome assemblies reveal patterns of domestication and adaptation across Brettanomyces (Dekkera) species.</title>
        <authorList>
            <person name="Roach M.J."/>
            <person name="Borneman A.R."/>
        </authorList>
    </citation>
    <scope>NUCLEOTIDE SEQUENCE</scope>
    <source>
        <strain evidence="8">UCD 2041</strain>
    </source>
</reference>
<dbReference type="PROSITE" id="PS50850">
    <property type="entry name" value="MFS"/>
    <property type="match status" value="1"/>
</dbReference>
<evidence type="ECO:0000256" key="3">
    <source>
        <dbReference type="ARBA" id="ARBA00022989"/>
    </source>
</evidence>
<dbReference type="Gene3D" id="1.20.1250.20">
    <property type="entry name" value="MFS general substrate transporter like domains"/>
    <property type="match status" value="1"/>
</dbReference>
<feature type="compositionally biased region" description="Low complexity" evidence="5">
    <location>
        <begin position="11"/>
        <end position="22"/>
    </location>
</feature>
<dbReference type="PANTHER" id="PTHR23502:SF5">
    <property type="entry name" value="QUINIDINE RESISTANCE PROTEIN 3"/>
    <property type="match status" value="1"/>
</dbReference>
<feature type="region of interest" description="Disordered" evidence="5">
    <location>
        <begin position="359"/>
        <end position="414"/>
    </location>
</feature>
<evidence type="ECO:0000256" key="2">
    <source>
        <dbReference type="ARBA" id="ARBA00022692"/>
    </source>
</evidence>
<dbReference type="InterPro" id="IPR036259">
    <property type="entry name" value="MFS_trans_sf"/>
</dbReference>
<feature type="transmembrane region" description="Helical" evidence="6">
    <location>
        <begin position="225"/>
        <end position="244"/>
    </location>
</feature>